<organism evidence="1 2">
    <name type="scientific">Candidatus Portnoybacteria bacterium CG11_big_fil_rev_8_21_14_0_20_40_15</name>
    <dbReference type="NCBI Taxonomy" id="1974817"/>
    <lineage>
        <taxon>Bacteria</taxon>
        <taxon>Candidatus Portnoyibacteriota</taxon>
    </lineage>
</organism>
<dbReference type="EMBL" id="PCVO01000028">
    <property type="protein sequence ID" value="PIQ75324.1"/>
    <property type="molecule type" value="Genomic_DNA"/>
</dbReference>
<sequence>MEQKRSVWLLKISMKKEELAMEKTMVNGLDQTPDAAEWFEKYKGITKQIDEQLLRGLKESGKGLTLGQLQLVVEHRNPFDVPVLRIFTDRLIVKTGKLLSRCFHKPIVVELLPSWFTEDNLKKAAKFNLKPIFLPGEELSRDLKNWMMPPAHFYEWIMRKKIAKDSAILKRGWYLADFSIGVDYADGMQVFPNDPLAPI</sequence>
<protein>
    <submittedName>
        <fullName evidence="1">Uncharacterized protein</fullName>
    </submittedName>
</protein>
<evidence type="ECO:0000313" key="1">
    <source>
        <dbReference type="EMBL" id="PIQ75324.1"/>
    </source>
</evidence>
<dbReference type="Proteomes" id="UP000229317">
    <property type="component" value="Unassembled WGS sequence"/>
</dbReference>
<comment type="caution">
    <text evidence="1">The sequence shown here is derived from an EMBL/GenBank/DDBJ whole genome shotgun (WGS) entry which is preliminary data.</text>
</comment>
<evidence type="ECO:0000313" key="2">
    <source>
        <dbReference type="Proteomes" id="UP000229317"/>
    </source>
</evidence>
<reference evidence="1 2" key="1">
    <citation type="submission" date="2017-09" db="EMBL/GenBank/DDBJ databases">
        <title>Depth-based differentiation of microbial function through sediment-hosted aquifers and enrichment of novel symbionts in the deep terrestrial subsurface.</title>
        <authorList>
            <person name="Probst A.J."/>
            <person name="Ladd B."/>
            <person name="Jarett J.K."/>
            <person name="Geller-Mcgrath D.E."/>
            <person name="Sieber C.M."/>
            <person name="Emerson J.B."/>
            <person name="Anantharaman K."/>
            <person name="Thomas B.C."/>
            <person name="Malmstrom R."/>
            <person name="Stieglmeier M."/>
            <person name="Klingl A."/>
            <person name="Woyke T."/>
            <person name="Ryan C.M."/>
            <person name="Banfield J.F."/>
        </authorList>
    </citation>
    <scope>NUCLEOTIDE SEQUENCE [LARGE SCALE GENOMIC DNA]</scope>
    <source>
        <strain evidence="1">CG11_big_fil_rev_8_21_14_0_20_40_15</strain>
    </source>
</reference>
<feature type="non-terminal residue" evidence="1">
    <location>
        <position position="199"/>
    </location>
</feature>
<gene>
    <name evidence="1" type="ORF">COV84_01870</name>
</gene>
<proteinExistence type="predicted"/>
<name>A0A2H0KV87_9BACT</name>
<dbReference type="AlphaFoldDB" id="A0A2H0KV87"/>
<accession>A0A2H0KV87</accession>